<reference evidence="2 3" key="1">
    <citation type="journal article" date="2010" name="Proc. Natl. Acad. Sci. U.S.A.">
        <title>Insights into evolution of multicellular fungi from the assembled chromosomes of the mushroom Coprinopsis cinerea (Coprinus cinereus).</title>
        <authorList>
            <person name="Stajich J.E."/>
            <person name="Wilke S.K."/>
            <person name="Ahren D."/>
            <person name="Au C.H."/>
            <person name="Birren B.W."/>
            <person name="Borodovsky M."/>
            <person name="Burns C."/>
            <person name="Canback B."/>
            <person name="Casselton L.A."/>
            <person name="Cheng C.K."/>
            <person name="Deng J."/>
            <person name="Dietrich F.S."/>
            <person name="Fargo D.C."/>
            <person name="Farman M.L."/>
            <person name="Gathman A.C."/>
            <person name="Goldberg J."/>
            <person name="Guigo R."/>
            <person name="Hoegger P.J."/>
            <person name="Hooker J.B."/>
            <person name="Huggins A."/>
            <person name="James T.Y."/>
            <person name="Kamada T."/>
            <person name="Kilaru S."/>
            <person name="Kodira C."/>
            <person name="Kues U."/>
            <person name="Kupfer D."/>
            <person name="Kwan H.S."/>
            <person name="Lomsadze A."/>
            <person name="Li W."/>
            <person name="Lilly W.W."/>
            <person name="Ma L.J."/>
            <person name="Mackey A.J."/>
            <person name="Manning G."/>
            <person name="Martin F."/>
            <person name="Muraguchi H."/>
            <person name="Natvig D.O."/>
            <person name="Palmerini H."/>
            <person name="Ramesh M.A."/>
            <person name="Rehmeyer C.J."/>
            <person name="Roe B.A."/>
            <person name="Shenoy N."/>
            <person name="Stanke M."/>
            <person name="Ter-Hovhannisyan V."/>
            <person name="Tunlid A."/>
            <person name="Velagapudi R."/>
            <person name="Vision T.J."/>
            <person name="Zeng Q."/>
            <person name="Zolan M.E."/>
            <person name="Pukkila P.J."/>
        </authorList>
    </citation>
    <scope>NUCLEOTIDE SEQUENCE [LARGE SCALE GENOMIC DNA]</scope>
    <source>
        <strain evidence="3">Okayama-7 / 130 / ATCC MYA-4618 / FGSC 9003</strain>
    </source>
</reference>
<dbReference type="InParanoid" id="D6RKC2"/>
<protein>
    <submittedName>
        <fullName evidence="2">Uncharacterized protein</fullName>
    </submittedName>
</protein>
<evidence type="ECO:0000313" key="2">
    <source>
        <dbReference type="EMBL" id="EFI28749.1"/>
    </source>
</evidence>
<dbReference type="RefSeq" id="XP_002912243.1">
    <property type="nucleotide sequence ID" value="XM_002912197.1"/>
</dbReference>
<feature type="compositionally biased region" description="Polar residues" evidence="1">
    <location>
        <begin position="164"/>
        <end position="174"/>
    </location>
</feature>
<dbReference type="AlphaFoldDB" id="D6RKC2"/>
<name>D6RKC2_COPC7</name>
<dbReference type="VEuPathDB" id="FungiDB:CC1G_13775"/>
<organism evidence="2 3">
    <name type="scientific">Coprinopsis cinerea (strain Okayama-7 / 130 / ATCC MYA-4618 / FGSC 9003)</name>
    <name type="common">Inky cap fungus</name>
    <name type="synonym">Hormographiella aspergillata</name>
    <dbReference type="NCBI Taxonomy" id="240176"/>
    <lineage>
        <taxon>Eukaryota</taxon>
        <taxon>Fungi</taxon>
        <taxon>Dikarya</taxon>
        <taxon>Basidiomycota</taxon>
        <taxon>Agaricomycotina</taxon>
        <taxon>Agaricomycetes</taxon>
        <taxon>Agaricomycetidae</taxon>
        <taxon>Agaricales</taxon>
        <taxon>Agaricineae</taxon>
        <taxon>Psathyrellaceae</taxon>
        <taxon>Coprinopsis</taxon>
    </lineage>
</organism>
<gene>
    <name evidence="2" type="ORF">CC1G_13775</name>
</gene>
<dbReference type="KEGG" id="cci:CC1G_13775"/>
<dbReference type="HOGENOM" id="CLU_983573_0_0_1"/>
<evidence type="ECO:0000256" key="1">
    <source>
        <dbReference type="SAM" id="MobiDB-lite"/>
    </source>
</evidence>
<dbReference type="EMBL" id="AACS02000001">
    <property type="protein sequence ID" value="EFI28749.1"/>
    <property type="molecule type" value="Genomic_DNA"/>
</dbReference>
<proteinExistence type="predicted"/>
<dbReference type="Proteomes" id="UP000001861">
    <property type="component" value="Unassembled WGS sequence"/>
</dbReference>
<keyword evidence="3" id="KW-1185">Reference proteome</keyword>
<evidence type="ECO:0000313" key="3">
    <source>
        <dbReference type="Proteomes" id="UP000001861"/>
    </source>
</evidence>
<accession>D6RKC2</accession>
<dbReference type="GeneID" id="6011068"/>
<comment type="caution">
    <text evidence="2">The sequence shown here is derived from an EMBL/GenBank/DDBJ whole genome shotgun (WGS) entry which is preliminary data.</text>
</comment>
<sequence length="283" mass="31980">MKFWFRRKRYDNVLSSLTSAHVGCDVGRTSEETKTLQAAQEDPGLGRTGIAIVTYGHAHQSEYVNYVMMPVLNSRRVPPQVPSYAFVEPRPERCVRDGERAEELVSWIRAGLVGVTRWHRTTQFAQGKIVDLFLTIQRQFQDFLSLTRLPSAARAQHHHHPPTNCDTNTSTSNLHPSLRARVSTTAHHNAAIADGEAVTPQSALSNNRYDCLIPCIAFFLPVRFLYDHQLPSSSSSIIAIFAFQRLSHASLVSVFNHRNTTTSQLYDIPYAPYHAFYGLVDYH</sequence>
<feature type="region of interest" description="Disordered" evidence="1">
    <location>
        <begin position="155"/>
        <end position="174"/>
    </location>
</feature>